<reference evidence="1 2" key="1">
    <citation type="submission" date="2018-12" db="EMBL/GenBank/DDBJ databases">
        <title>The whole draft genome of Streptomyce luteoverticillatus CGMCC 15060.</title>
        <authorList>
            <person name="Feng Z."/>
            <person name="Chen G."/>
            <person name="Zhang J."/>
            <person name="Zhu H."/>
            <person name="Yu X."/>
            <person name="Zhang W."/>
            <person name="Zhang X."/>
        </authorList>
    </citation>
    <scope>NUCLEOTIDE SEQUENCE [LARGE SCALE GENOMIC DNA]</scope>
    <source>
        <strain evidence="1 2">CGMCC 15060</strain>
    </source>
</reference>
<dbReference type="AlphaFoldDB" id="A0A3Q9FRN4"/>
<gene>
    <name evidence="1" type="ORF">EKH77_02645</name>
</gene>
<sequence>MTTRAPSPSRSPADVARRLLSASATRSYDPDKDVDWEVGAPDDAWFAPPELVSLYGTATWDRLDARQRVELSRQELASYMSMGYWVELLVLRMFSRHLTSLAPTDPRGHYALTELGDETRHMKMFGRCLSALGCPVYPLPASVRRLFPLGEPLFQDLTTFAVTLVGEEVLDHYQRALLAAEHAHPLVRQICRIHVAEEARHVSFARTELRDAVRRASRRRLAFHRELTGCAASLIIPGLLDPSLYARVGLDPVQARREAGRNPHHKEFRLRSGAKLVAFLQDVGMITPAQHHWWRRAGLMR</sequence>
<dbReference type="SUPFAM" id="SSF47240">
    <property type="entry name" value="Ferritin-like"/>
    <property type="match status" value="1"/>
</dbReference>
<dbReference type="InterPro" id="IPR012348">
    <property type="entry name" value="RNR-like"/>
</dbReference>
<proteinExistence type="predicted"/>
<dbReference type="CDD" id="cd00657">
    <property type="entry name" value="Ferritin_like"/>
    <property type="match status" value="1"/>
</dbReference>
<dbReference type="Gene3D" id="1.10.620.20">
    <property type="entry name" value="Ribonucleotide Reductase, subunit A"/>
    <property type="match status" value="1"/>
</dbReference>
<dbReference type="GO" id="GO:0016491">
    <property type="term" value="F:oxidoreductase activity"/>
    <property type="evidence" value="ECO:0007669"/>
    <property type="project" value="InterPro"/>
</dbReference>
<dbReference type="InterPro" id="IPR009078">
    <property type="entry name" value="Ferritin-like_SF"/>
</dbReference>
<dbReference type="EMBL" id="CP034587">
    <property type="protein sequence ID" value="AZQ70258.1"/>
    <property type="molecule type" value="Genomic_DNA"/>
</dbReference>
<dbReference type="Pfam" id="PF11583">
    <property type="entry name" value="AurF"/>
    <property type="match status" value="1"/>
</dbReference>
<evidence type="ECO:0000313" key="1">
    <source>
        <dbReference type="EMBL" id="AZQ70258.1"/>
    </source>
</evidence>
<dbReference type="OrthoDB" id="786532at2"/>
<evidence type="ECO:0000313" key="2">
    <source>
        <dbReference type="Proteomes" id="UP000267900"/>
    </source>
</evidence>
<protein>
    <submittedName>
        <fullName evidence="1">Diiron oxygenase</fullName>
    </submittedName>
</protein>
<dbReference type="Proteomes" id="UP000267900">
    <property type="component" value="Chromosome"/>
</dbReference>
<name>A0A3Q9FRN4_STRLT</name>
<dbReference type="InterPro" id="IPR025859">
    <property type="entry name" value="AurF/CmlI"/>
</dbReference>
<accession>A0A3Q9FRN4</accession>
<keyword evidence="2" id="KW-1185">Reference proteome</keyword>
<organism evidence="1 2">
    <name type="scientific">Streptomyces luteoverticillatus</name>
    <name type="common">Streptoverticillium luteoverticillatus</name>
    <dbReference type="NCBI Taxonomy" id="66425"/>
    <lineage>
        <taxon>Bacteria</taxon>
        <taxon>Bacillati</taxon>
        <taxon>Actinomycetota</taxon>
        <taxon>Actinomycetes</taxon>
        <taxon>Kitasatosporales</taxon>
        <taxon>Streptomycetaceae</taxon>
        <taxon>Streptomyces</taxon>
    </lineage>
</organism>